<dbReference type="InterPro" id="IPR001969">
    <property type="entry name" value="Aspartic_peptidase_AS"/>
</dbReference>
<feature type="compositionally biased region" description="Polar residues" evidence="1">
    <location>
        <begin position="741"/>
        <end position="754"/>
    </location>
</feature>
<feature type="region of interest" description="Disordered" evidence="1">
    <location>
        <begin position="169"/>
        <end position="240"/>
    </location>
</feature>
<proteinExistence type="predicted"/>
<feature type="compositionally biased region" description="Basic and acidic residues" evidence="1">
    <location>
        <begin position="219"/>
        <end position="234"/>
    </location>
</feature>
<sequence>MKAPDPEGEDPIKVVPSRSDVDLEYAFHQKELRDFLALDPVMRRLELKQIEDLQDPLAPPQRTTGKLDAVKGLMSLLREASLVVGRFDANDLFNLDLDQIRSSTQDLFDRLKARVGEIQPKPDLAMPEPGLPTHIGSTGCRTASPYVSAAEGSDTSYEPRRMALGPSGAAMLQARSQIQQGEKSKPRSKSRFLKEQQALPSPPKPTGIQNPGSQDVEMESTRSPDPDPHWKYDPDDIDLPTTDRAEMATMTTGSTGSTMIRRVRISVISDLREFAGKDQDGDRARACYPDPPATSGLTCSVASRSSTVDLGSRWLASITTLASDPAKPRWRDQELADRLTLLRLPDADELEEVLRALDRAKNRHKKSAFGSNRFRQKAPANPAAAAKHVRAIQIRAPDSGSDDSGSERSDSDCDEHRRIYTTANQDNARSAGEEPNGLDRIGRSLGWNPVRAELSRYCIYAFVHKPAVDPGNKQRDLHGNTFDLCGKRTPVVSSVCQANDYSRSSETLVMDLDPGCRRGYWKQRDPDLWFDPAVGEMVTKIPGFSRAEAYYSMDVLDLLPGESRVYWKQHSPGKWFRQAKIHGKINNVKAILLLDTGAEVSIVDTAFARKVGCYIDRRQSQECVGTLPESMVERLKYQTPRAILRTLDPACTPPTEVEPSGSGGRQDKSSLDPTEQPNTKDTVTPARVSEARRQSPEQRSRPDPDNMVTGERSLDPDPGDDQLKGDDNQNPDPATGDSLALLNSTAGLGVSSETQDSERARDPAVGEEIVLAVAVSSGNHSETGDGPADHGAVGEKKTPDPADLRVFVDGQRKQVVGSHRERDQAPDPTDSLDPRPDDSTADEQSTQGGAPREKLSDLIKGLLGAKIISVSTSPWASPIVVIIKKNGVDIRLCIDYRLVNSLTRLMIYPMPLINDLLEDLNKVLWYCSLDMASGFWVVTMTDRACAISAFITPFGLFEWNRMPFGLKNAPQIYQRMLDNALYGFTRIPRPGSSGFDIGGSKLDGSGSDEVSTDQSQDESLDLIKPSVLGRRSYIDDILVTAGSWDHLCDRVEDLLDACDRWNLSISMVNSFWGKSKVEYLGHQVSSSGLEANPKDLAALTDLPFPQSLRSMQSFLGSLNYYSRFIEDYAIYAAVLYEL</sequence>
<dbReference type="EMBL" id="BSXT01000507">
    <property type="protein sequence ID" value="GMF28917.1"/>
    <property type="molecule type" value="Genomic_DNA"/>
</dbReference>
<feature type="region of interest" description="Disordered" evidence="1">
    <location>
        <begin position="362"/>
        <end position="416"/>
    </location>
</feature>
<dbReference type="PANTHER" id="PTHR33064">
    <property type="entry name" value="POL PROTEIN"/>
    <property type="match status" value="1"/>
</dbReference>
<feature type="region of interest" description="Disordered" evidence="1">
    <location>
        <begin position="120"/>
        <end position="139"/>
    </location>
</feature>
<accession>A0A9W6UA03</accession>
<dbReference type="AlphaFoldDB" id="A0A9W6UA03"/>
<feature type="compositionally biased region" description="Basic and acidic residues" evidence="1">
    <location>
        <begin position="792"/>
        <end position="803"/>
    </location>
</feature>
<feature type="domain" description="Reverse transcriptase" evidence="2">
    <location>
        <begin position="864"/>
        <end position="1084"/>
    </location>
</feature>
<dbReference type="InterPro" id="IPR021109">
    <property type="entry name" value="Peptidase_aspartic_dom_sf"/>
</dbReference>
<feature type="region of interest" description="Disordered" evidence="1">
    <location>
        <begin position="645"/>
        <end position="852"/>
    </location>
</feature>
<dbReference type="Gene3D" id="2.40.70.10">
    <property type="entry name" value="Acid Proteases"/>
    <property type="match status" value="1"/>
</dbReference>
<comment type="caution">
    <text evidence="3">The sequence shown here is derived from an EMBL/GenBank/DDBJ whole genome shotgun (WGS) entry which is preliminary data.</text>
</comment>
<evidence type="ECO:0000313" key="3">
    <source>
        <dbReference type="EMBL" id="GMF28917.1"/>
    </source>
</evidence>
<dbReference type="CDD" id="cd01647">
    <property type="entry name" value="RT_LTR"/>
    <property type="match status" value="1"/>
</dbReference>
<evidence type="ECO:0000313" key="4">
    <source>
        <dbReference type="Proteomes" id="UP001165121"/>
    </source>
</evidence>
<dbReference type="InterPro" id="IPR000477">
    <property type="entry name" value="RT_dom"/>
</dbReference>
<dbReference type="Gene3D" id="3.10.10.10">
    <property type="entry name" value="HIV Type 1 Reverse Transcriptase, subunit A, domain 1"/>
    <property type="match status" value="1"/>
</dbReference>
<dbReference type="SUPFAM" id="SSF50630">
    <property type="entry name" value="Acid proteases"/>
    <property type="match status" value="1"/>
</dbReference>
<dbReference type="Gene3D" id="3.30.70.270">
    <property type="match status" value="3"/>
</dbReference>
<dbReference type="OrthoDB" id="128724at2759"/>
<organism evidence="3 4">
    <name type="scientific">Phytophthora fragariaefolia</name>
    <dbReference type="NCBI Taxonomy" id="1490495"/>
    <lineage>
        <taxon>Eukaryota</taxon>
        <taxon>Sar</taxon>
        <taxon>Stramenopiles</taxon>
        <taxon>Oomycota</taxon>
        <taxon>Peronosporomycetes</taxon>
        <taxon>Peronosporales</taxon>
        <taxon>Peronosporaceae</taxon>
        <taxon>Phytophthora</taxon>
    </lineage>
</organism>
<protein>
    <submittedName>
        <fullName evidence="3">Unnamed protein product</fullName>
    </submittedName>
</protein>
<evidence type="ECO:0000256" key="1">
    <source>
        <dbReference type="SAM" id="MobiDB-lite"/>
    </source>
</evidence>
<keyword evidence="4" id="KW-1185">Reference proteome</keyword>
<reference evidence="3" key="1">
    <citation type="submission" date="2023-04" db="EMBL/GenBank/DDBJ databases">
        <title>Phytophthora fragariaefolia NBRC 109709.</title>
        <authorList>
            <person name="Ichikawa N."/>
            <person name="Sato H."/>
            <person name="Tonouchi N."/>
        </authorList>
    </citation>
    <scope>NUCLEOTIDE SEQUENCE</scope>
    <source>
        <strain evidence="3">NBRC 109709</strain>
    </source>
</reference>
<dbReference type="SUPFAM" id="SSF56672">
    <property type="entry name" value="DNA/RNA polymerases"/>
    <property type="match status" value="1"/>
</dbReference>
<dbReference type="InterPro" id="IPR051320">
    <property type="entry name" value="Viral_Replic_Matur_Polypro"/>
</dbReference>
<dbReference type="Pfam" id="PF00078">
    <property type="entry name" value="RVT_1"/>
    <property type="match status" value="1"/>
</dbReference>
<feature type="compositionally biased region" description="Basic and acidic residues" evidence="1">
    <location>
        <begin position="689"/>
        <end position="704"/>
    </location>
</feature>
<feature type="compositionally biased region" description="Polar residues" evidence="1">
    <location>
        <begin position="671"/>
        <end position="682"/>
    </location>
</feature>
<feature type="compositionally biased region" description="Basic and acidic residues" evidence="1">
    <location>
        <begin position="405"/>
        <end position="416"/>
    </location>
</feature>
<dbReference type="PROSITE" id="PS50878">
    <property type="entry name" value="RT_POL"/>
    <property type="match status" value="1"/>
</dbReference>
<dbReference type="PANTHER" id="PTHR33064:SF37">
    <property type="entry name" value="RIBONUCLEASE H"/>
    <property type="match status" value="1"/>
</dbReference>
<name>A0A9W6UA03_9STRA</name>
<dbReference type="Proteomes" id="UP001165121">
    <property type="component" value="Unassembled WGS sequence"/>
</dbReference>
<evidence type="ECO:0000259" key="2">
    <source>
        <dbReference type="PROSITE" id="PS50878"/>
    </source>
</evidence>
<dbReference type="PROSITE" id="PS00141">
    <property type="entry name" value="ASP_PROTEASE"/>
    <property type="match status" value="1"/>
</dbReference>
<dbReference type="GO" id="GO:0006508">
    <property type="term" value="P:proteolysis"/>
    <property type="evidence" value="ECO:0007669"/>
    <property type="project" value="InterPro"/>
</dbReference>
<dbReference type="InterPro" id="IPR043128">
    <property type="entry name" value="Rev_trsase/Diguanyl_cyclase"/>
</dbReference>
<dbReference type="GO" id="GO:0004190">
    <property type="term" value="F:aspartic-type endopeptidase activity"/>
    <property type="evidence" value="ECO:0007669"/>
    <property type="project" value="InterPro"/>
</dbReference>
<gene>
    <name evidence="3" type="ORF">Pfra01_000608500</name>
</gene>
<dbReference type="InterPro" id="IPR043502">
    <property type="entry name" value="DNA/RNA_pol_sf"/>
</dbReference>